<name>A0A8J5VXZ5_ZIZPA</name>
<protein>
    <submittedName>
        <fullName evidence="2">Uncharacterized protein</fullName>
    </submittedName>
</protein>
<comment type="caution">
    <text evidence="2">The sequence shown here is derived from an EMBL/GenBank/DDBJ whole genome shotgun (WGS) entry which is preliminary data.</text>
</comment>
<evidence type="ECO:0000313" key="3">
    <source>
        <dbReference type="Proteomes" id="UP000729402"/>
    </source>
</evidence>
<feature type="compositionally biased region" description="Basic residues" evidence="1">
    <location>
        <begin position="192"/>
        <end position="204"/>
    </location>
</feature>
<dbReference type="EMBL" id="JAAALK010000282">
    <property type="protein sequence ID" value="KAG8077956.1"/>
    <property type="molecule type" value="Genomic_DNA"/>
</dbReference>
<sequence length="225" mass="22902">MNKSCTKIQKGTVYHLFLIFPFFVAKEQAPTAAQTNPHTPDPRRQQLLPRPWSPAAPAHRLRSAATTAAPLARFHAPQQGQRPDGYKDGDMVRARPSDGGRALSVFPHAPNSGCDAGGQRGHTQAVAKRPLGGGSPAHSGAGGPTRPGGDRPERLGGGGPARPDDNRPARPGGGGHACPGGGGHACPGGGGHARHARPGGGRRARAQEAVGAHAPTRHPCGGSGG</sequence>
<proteinExistence type="predicted"/>
<keyword evidence="3" id="KW-1185">Reference proteome</keyword>
<dbReference type="Proteomes" id="UP000729402">
    <property type="component" value="Unassembled WGS sequence"/>
</dbReference>
<reference evidence="2" key="2">
    <citation type="submission" date="2021-02" db="EMBL/GenBank/DDBJ databases">
        <authorList>
            <person name="Kimball J.A."/>
            <person name="Haas M.W."/>
            <person name="Macchietto M."/>
            <person name="Kono T."/>
            <person name="Duquette J."/>
            <person name="Shao M."/>
        </authorList>
    </citation>
    <scope>NUCLEOTIDE SEQUENCE</scope>
    <source>
        <tissue evidence="2">Fresh leaf tissue</tissue>
    </source>
</reference>
<feature type="compositionally biased region" description="Gly residues" evidence="1">
    <location>
        <begin position="171"/>
        <end position="191"/>
    </location>
</feature>
<organism evidence="2 3">
    <name type="scientific">Zizania palustris</name>
    <name type="common">Northern wild rice</name>
    <dbReference type="NCBI Taxonomy" id="103762"/>
    <lineage>
        <taxon>Eukaryota</taxon>
        <taxon>Viridiplantae</taxon>
        <taxon>Streptophyta</taxon>
        <taxon>Embryophyta</taxon>
        <taxon>Tracheophyta</taxon>
        <taxon>Spermatophyta</taxon>
        <taxon>Magnoliopsida</taxon>
        <taxon>Liliopsida</taxon>
        <taxon>Poales</taxon>
        <taxon>Poaceae</taxon>
        <taxon>BOP clade</taxon>
        <taxon>Oryzoideae</taxon>
        <taxon>Oryzeae</taxon>
        <taxon>Zizaniinae</taxon>
        <taxon>Zizania</taxon>
    </lineage>
</organism>
<reference evidence="2" key="1">
    <citation type="journal article" date="2021" name="bioRxiv">
        <title>Whole Genome Assembly and Annotation of Northern Wild Rice, Zizania palustris L., Supports a Whole Genome Duplication in the Zizania Genus.</title>
        <authorList>
            <person name="Haas M."/>
            <person name="Kono T."/>
            <person name="Macchietto M."/>
            <person name="Millas R."/>
            <person name="McGilp L."/>
            <person name="Shao M."/>
            <person name="Duquette J."/>
            <person name="Hirsch C.N."/>
            <person name="Kimball J."/>
        </authorList>
    </citation>
    <scope>NUCLEOTIDE SEQUENCE</scope>
    <source>
        <tissue evidence="2">Fresh leaf tissue</tissue>
    </source>
</reference>
<feature type="region of interest" description="Disordered" evidence="1">
    <location>
        <begin position="31"/>
        <end position="225"/>
    </location>
</feature>
<gene>
    <name evidence="2" type="ORF">GUJ93_ZPchr0007g4499</name>
</gene>
<evidence type="ECO:0000313" key="2">
    <source>
        <dbReference type="EMBL" id="KAG8077956.1"/>
    </source>
</evidence>
<accession>A0A8J5VXZ5</accession>
<feature type="compositionally biased region" description="Gly residues" evidence="1">
    <location>
        <begin position="131"/>
        <end position="146"/>
    </location>
</feature>
<evidence type="ECO:0000256" key="1">
    <source>
        <dbReference type="SAM" id="MobiDB-lite"/>
    </source>
</evidence>
<feature type="compositionally biased region" description="Basic and acidic residues" evidence="1">
    <location>
        <begin position="84"/>
        <end position="98"/>
    </location>
</feature>
<dbReference type="AlphaFoldDB" id="A0A8J5VXZ5"/>